<feature type="transmembrane region" description="Helical" evidence="6">
    <location>
        <begin position="57"/>
        <end position="78"/>
    </location>
</feature>
<sequence length="129" mass="14765">MSHISYSYSFPTSPKLREQYSYMEGLKYQLRLMYYRYEVTFSAYVLTPGEKLVMNSVVLLSLGLVGYTLLSCLPNFIFQTFQRIVLSYAVPNDQISVTMGNVSREVGNTSSAWNRMTDVGYEVLVPILL</sequence>
<gene>
    <name evidence="7" type="ORF">EYC84_007950</name>
</gene>
<keyword evidence="4 6" id="KW-1133">Transmembrane helix</keyword>
<dbReference type="Pfam" id="PF11779">
    <property type="entry name" value="SPT_ssu-like"/>
    <property type="match status" value="1"/>
</dbReference>
<evidence type="ECO:0000256" key="1">
    <source>
        <dbReference type="ARBA" id="ARBA00004477"/>
    </source>
</evidence>
<protein>
    <submittedName>
        <fullName evidence="7">Uncharacterized protein</fullName>
    </submittedName>
</protein>
<evidence type="ECO:0000313" key="7">
    <source>
        <dbReference type="EMBL" id="KAA8568980.1"/>
    </source>
</evidence>
<dbReference type="GO" id="GO:0005789">
    <property type="term" value="C:endoplasmic reticulum membrane"/>
    <property type="evidence" value="ECO:0007669"/>
    <property type="project" value="UniProtKB-SubCell"/>
</dbReference>
<dbReference type="InterPro" id="IPR024512">
    <property type="entry name" value="Ser_palmitoyltrfase_ssu-like"/>
</dbReference>
<evidence type="ECO:0000256" key="6">
    <source>
        <dbReference type="SAM" id="Phobius"/>
    </source>
</evidence>
<evidence type="ECO:0000313" key="8">
    <source>
        <dbReference type="Proteomes" id="UP000322873"/>
    </source>
</evidence>
<evidence type="ECO:0000256" key="5">
    <source>
        <dbReference type="ARBA" id="ARBA00023136"/>
    </source>
</evidence>
<keyword evidence="2 6" id="KW-0812">Transmembrane</keyword>
<name>A0A5M9JJZ9_MONFR</name>
<organism evidence="7 8">
    <name type="scientific">Monilinia fructicola</name>
    <name type="common">Brown rot fungus</name>
    <name type="synonym">Ciboria fructicola</name>
    <dbReference type="NCBI Taxonomy" id="38448"/>
    <lineage>
        <taxon>Eukaryota</taxon>
        <taxon>Fungi</taxon>
        <taxon>Dikarya</taxon>
        <taxon>Ascomycota</taxon>
        <taxon>Pezizomycotina</taxon>
        <taxon>Leotiomycetes</taxon>
        <taxon>Helotiales</taxon>
        <taxon>Sclerotiniaceae</taxon>
        <taxon>Monilinia</taxon>
    </lineage>
</organism>
<evidence type="ECO:0000256" key="2">
    <source>
        <dbReference type="ARBA" id="ARBA00022692"/>
    </source>
</evidence>
<keyword evidence="3" id="KW-0256">Endoplasmic reticulum</keyword>
<keyword evidence="8" id="KW-1185">Reference proteome</keyword>
<dbReference type="VEuPathDB" id="FungiDB:MFRU_017g01380"/>
<reference evidence="7 8" key="1">
    <citation type="submission" date="2019-06" db="EMBL/GenBank/DDBJ databases">
        <title>Genome Sequence of the Brown Rot Fungal Pathogen Monilinia fructicola.</title>
        <authorList>
            <person name="De Miccolis Angelini R.M."/>
            <person name="Landi L."/>
            <person name="Abate D."/>
            <person name="Pollastro S."/>
            <person name="Romanazzi G."/>
            <person name="Faretra F."/>
        </authorList>
    </citation>
    <scope>NUCLEOTIDE SEQUENCE [LARGE SCALE GENOMIC DNA]</scope>
    <source>
        <strain evidence="7 8">Mfrc123</strain>
    </source>
</reference>
<dbReference type="OrthoDB" id="202672at2759"/>
<evidence type="ECO:0000256" key="3">
    <source>
        <dbReference type="ARBA" id="ARBA00022824"/>
    </source>
</evidence>
<dbReference type="AlphaFoldDB" id="A0A5M9JJZ9"/>
<keyword evidence="5 6" id="KW-0472">Membrane</keyword>
<accession>A0A5M9JJZ9</accession>
<dbReference type="Proteomes" id="UP000322873">
    <property type="component" value="Unassembled WGS sequence"/>
</dbReference>
<dbReference type="EMBL" id="VICG01000009">
    <property type="protein sequence ID" value="KAA8568980.1"/>
    <property type="molecule type" value="Genomic_DNA"/>
</dbReference>
<comment type="caution">
    <text evidence="7">The sequence shown here is derived from an EMBL/GenBank/DDBJ whole genome shotgun (WGS) entry which is preliminary data.</text>
</comment>
<proteinExistence type="predicted"/>
<comment type="subcellular location">
    <subcellularLocation>
        <location evidence="1">Endoplasmic reticulum membrane</location>
        <topology evidence="1">Multi-pass membrane protein</topology>
    </subcellularLocation>
</comment>
<evidence type="ECO:0000256" key="4">
    <source>
        <dbReference type="ARBA" id="ARBA00022989"/>
    </source>
</evidence>